<keyword evidence="2" id="KW-1185">Reference proteome</keyword>
<dbReference type="InterPro" id="IPR005197">
    <property type="entry name" value="Glyco_hydro_71"/>
</dbReference>
<sequence>MAGDRLFNLFDWSQVLEANYRTRDYWCDLVDGAFSWESAWPEREGYGGKIAGDVSPDFLTAAAAHNHSKLYMVPLSPIQYKNSYKTNVYRPGQHALPKRMELILDTVKQADFVQFLTWNDGPESLHC</sequence>
<dbReference type="GeneID" id="85385551"/>
<reference evidence="1" key="1">
    <citation type="submission" date="2021-12" db="EMBL/GenBank/DDBJ databases">
        <title>Comparative genomics, transcriptomics and evolutionary studies reveal genomic signatures of adaptation to plant cell wall in hemibiotrophic fungi.</title>
        <authorList>
            <consortium name="DOE Joint Genome Institute"/>
            <person name="Baroncelli R."/>
            <person name="Diaz J.F."/>
            <person name="Benocci T."/>
            <person name="Peng M."/>
            <person name="Battaglia E."/>
            <person name="Haridas S."/>
            <person name="Andreopoulos W."/>
            <person name="Labutti K."/>
            <person name="Pangilinan J."/>
            <person name="Floch G.L."/>
            <person name="Makela M.R."/>
            <person name="Henrissat B."/>
            <person name="Grigoriev I.V."/>
            <person name="Crouch J.A."/>
            <person name="De Vries R.P."/>
            <person name="Sukno S.A."/>
            <person name="Thon M.R."/>
        </authorList>
    </citation>
    <scope>NUCLEOTIDE SEQUENCE</scope>
    <source>
        <strain evidence="1">CBS 112980</strain>
    </source>
</reference>
<dbReference type="GO" id="GO:0051118">
    <property type="term" value="F:glucan endo-1,3-alpha-glucosidase activity"/>
    <property type="evidence" value="ECO:0007669"/>
    <property type="project" value="InterPro"/>
</dbReference>
<protein>
    <submittedName>
        <fullName evidence="1">Uncharacterized protein</fullName>
    </submittedName>
</protein>
<proteinExistence type="predicted"/>
<name>A0AAD8UGM1_GLOAC</name>
<evidence type="ECO:0000313" key="2">
    <source>
        <dbReference type="Proteomes" id="UP001244207"/>
    </source>
</evidence>
<gene>
    <name evidence="1" type="ORF">BDZ83DRAFT_20069</name>
</gene>
<dbReference type="EMBL" id="JAHMHS010000102">
    <property type="protein sequence ID" value="KAK1718176.1"/>
    <property type="molecule type" value="Genomic_DNA"/>
</dbReference>
<dbReference type="AlphaFoldDB" id="A0AAD8UGM1"/>
<dbReference type="Pfam" id="PF03659">
    <property type="entry name" value="Glyco_hydro_71"/>
    <property type="match status" value="1"/>
</dbReference>
<evidence type="ECO:0000313" key="1">
    <source>
        <dbReference type="EMBL" id="KAK1718176.1"/>
    </source>
</evidence>
<accession>A0AAD8UGM1</accession>
<organism evidence="1 2">
    <name type="scientific">Glomerella acutata</name>
    <name type="common">Colletotrichum acutatum</name>
    <dbReference type="NCBI Taxonomy" id="27357"/>
    <lineage>
        <taxon>Eukaryota</taxon>
        <taxon>Fungi</taxon>
        <taxon>Dikarya</taxon>
        <taxon>Ascomycota</taxon>
        <taxon>Pezizomycotina</taxon>
        <taxon>Sordariomycetes</taxon>
        <taxon>Hypocreomycetidae</taxon>
        <taxon>Glomerellales</taxon>
        <taxon>Glomerellaceae</taxon>
        <taxon>Colletotrichum</taxon>
        <taxon>Colletotrichum acutatum species complex</taxon>
    </lineage>
</organism>
<comment type="caution">
    <text evidence="1">The sequence shown here is derived from an EMBL/GenBank/DDBJ whole genome shotgun (WGS) entry which is preliminary data.</text>
</comment>
<dbReference type="RefSeq" id="XP_060361176.1">
    <property type="nucleotide sequence ID" value="XM_060501652.1"/>
</dbReference>
<dbReference type="Proteomes" id="UP001244207">
    <property type="component" value="Unassembled WGS sequence"/>
</dbReference>